<keyword evidence="1" id="KW-0472">Membrane</keyword>
<accession>A0A8R1DT70</accession>
<keyword evidence="1" id="KW-1133">Transmembrane helix</keyword>
<keyword evidence="1" id="KW-0812">Transmembrane</keyword>
<evidence type="ECO:0000259" key="2">
    <source>
        <dbReference type="Pfam" id="PF05050"/>
    </source>
</evidence>
<protein>
    <submittedName>
        <fullName evidence="3">Methyltransf_21 domain-containing protein</fullName>
    </submittedName>
</protein>
<dbReference type="InterPro" id="IPR029063">
    <property type="entry name" value="SAM-dependent_MTases_sf"/>
</dbReference>
<dbReference type="InterPro" id="IPR026913">
    <property type="entry name" value="METTL24"/>
</dbReference>
<dbReference type="SUPFAM" id="SSF53335">
    <property type="entry name" value="S-adenosyl-L-methionine-dependent methyltransferases"/>
    <property type="match status" value="1"/>
</dbReference>
<dbReference type="PANTHER" id="PTHR32026:SF5">
    <property type="entry name" value="METHYLTRANSFERASE FKBM DOMAIN-CONTAINING PROTEIN"/>
    <property type="match status" value="1"/>
</dbReference>
<reference evidence="4" key="1">
    <citation type="submission" date="2010-08" db="EMBL/GenBank/DDBJ databases">
        <authorList>
            <consortium name="Caenorhabditis japonica Sequencing Consortium"/>
            <person name="Wilson R.K."/>
        </authorList>
    </citation>
    <scope>NUCLEOTIDE SEQUENCE [LARGE SCALE GENOMIC DNA]</scope>
    <source>
        <strain evidence="4">DF5081</strain>
    </source>
</reference>
<dbReference type="PANTHER" id="PTHR32026">
    <property type="entry name" value="METHYLTRANSFERASE-LIKE PROTEIN 24"/>
    <property type="match status" value="1"/>
</dbReference>
<reference evidence="3" key="2">
    <citation type="submission" date="2022-06" db="UniProtKB">
        <authorList>
            <consortium name="EnsemblMetazoa"/>
        </authorList>
    </citation>
    <scope>IDENTIFICATION</scope>
    <source>
        <strain evidence="3">DF5081</strain>
    </source>
</reference>
<sequence>MARFSIIFNSLNTIIIVLLLVFTIANYFTMVDKFRGLSDFRRGDSRQESENQIPIREHRRNALLAAEQVRKSVFKHAVGRENRKFYSQLRIEAFCPSIHRIGDNGDGGKMVCNPRAVREDCTLLSLGLNNQIDYDKAIMNATDRKCSIIAADKDQQNMNTLRAYGELKGRVFSAKIPDELTIHQIMEQSYRKDVEILKMDIEGSEFTALEPFLKEHYVCQILIEIHGWPPEHLELLQKIARLGFRIFNIEENRLCTRCCEYSLINELCMSQFGAVPLAINIPF</sequence>
<evidence type="ECO:0000313" key="3">
    <source>
        <dbReference type="EnsemblMetazoa" id="CJA10645a.1"/>
    </source>
</evidence>
<feature type="transmembrane region" description="Helical" evidence="1">
    <location>
        <begin position="6"/>
        <end position="28"/>
    </location>
</feature>
<organism evidence="3 4">
    <name type="scientific">Caenorhabditis japonica</name>
    <dbReference type="NCBI Taxonomy" id="281687"/>
    <lineage>
        <taxon>Eukaryota</taxon>
        <taxon>Metazoa</taxon>
        <taxon>Ecdysozoa</taxon>
        <taxon>Nematoda</taxon>
        <taxon>Chromadorea</taxon>
        <taxon>Rhabditida</taxon>
        <taxon>Rhabditina</taxon>
        <taxon>Rhabditomorpha</taxon>
        <taxon>Rhabditoidea</taxon>
        <taxon>Rhabditidae</taxon>
        <taxon>Peloderinae</taxon>
        <taxon>Caenorhabditis</taxon>
    </lineage>
</organism>
<keyword evidence="4" id="KW-1185">Reference proteome</keyword>
<dbReference type="InterPro" id="IPR006342">
    <property type="entry name" value="FkbM_mtfrase"/>
</dbReference>
<name>A0A8R1DT70_CAEJA</name>
<dbReference type="AlphaFoldDB" id="A0A8R1DT70"/>
<feature type="domain" description="Methyltransferase FkbM" evidence="2">
    <location>
        <begin position="93"/>
        <end position="246"/>
    </location>
</feature>
<dbReference type="Pfam" id="PF05050">
    <property type="entry name" value="Methyltransf_21"/>
    <property type="match status" value="1"/>
</dbReference>
<evidence type="ECO:0000256" key="1">
    <source>
        <dbReference type="SAM" id="Phobius"/>
    </source>
</evidence>
<proteinExistence type="predicted"/>
<evidence type="ECO:0000313" key="4">
    <source>
        <dbReference type="Proteomes" id="UP000005237"/>
    </source>
</evidence>
<dbReference type="EnsemblMetazoa" id="CJA10645a.1">
    <property type="protein sequence ID" value="CJA10645a.1"/>
    <property type="gene ID" value="WBGene00129849"/>
</dbReference>
<dbReference type="Proteomes" id="UP000005237">
    <property type="component" value="Unassembled WGS sequence"/>
</dbReference>